<organism evidence="2 3">
    <name type="scientific">Miscanthus lutarioriparius</name>
    <dbReference type="NCBI Taxonomy" id="422564"/>
    <lineage>
        <taxon>Eukaryota</taxon>
        <taxon>Viridiplantae</taxon>
        <taxon>Streptophyta</taxon>
        <taxon>Embryophyta</taxon>
        <taxon>Tracheophyta</taxon>
        <taxon>Spermatophyta</taxon>
        <taxon>Magnoliopsida</taxon>
        <taxon>Liliopsida</taxon>
        <taxon>Poales</taxon>
        <taxon>Poaceae</taxon>
        <taxon>PACMAD clade</taxon>
        <taxon>Panicoideae</taxon>
        <taxon>Andropogonodae</taxon>
        <taxon>Andropogoneae</taxon>
        <taxon>Saccharinae</taxon>
        <taxon>Miscanthus</taxon>
    </lineage>
</organism>
<reference evidence="2" key="1">
    <citation type="submission" date="2020-10" db="EMBL/GenBank/DDBJ databases">
        <authorList>
            <person name="Han B."/>
            <person name="Lu T."/>
            <person name="Zhao Q."/>
            <person name="Huang X."/>
            <person name="Zhao Y."/>
        </authorList>
    </citation>
    <scope>NUCLEOTIDE SEQUENCE</scope>
</reference>
<comment type="caution">
    <text evidence="2">The sequence shown here is derived from an EMBL/GenBank/DDBJ whole genome shotgun (WGS) entry which is preliminary data.</text>
</comment>
<keyword evidence="1" id="KW-0812">Transmembrane</keyword>
<keyword evidence="1" id="KW-1133">Transmembrane helix</keyword>
<feature type="transmembrane region" description="Helical" evidence="1">
    <location>
        <begin position="12"/>
        <end position="33"/>
    </location>
</feature>
<keyword evidence="3" id="KW-1185">Reference proteome</keyword>
<evidence type="ECO:0000256" key="1">
    <source>
        <dbReference type="SAM" id="Phobius"/>
    </source>
</evidence>
<protein>
    <submittedName>
        <fullName evidence="2">Uncharacterized protein</fullName>
    </submittedName>
</protein>
<keyword evidence="1" id="KW-0472">Membrane</keyword>
<accession>A0A811RVW8</accession>
<evidence type="ECO:0000313" key="3">
    <source>
        <dbReference type="Proteomes" id="UP000604825"/>
    </source>
</evidence>
<gene>
    <name evidence="2" type="ORF">NCGR_LOCUS56894</name>
</gene>
<proteinExistence type="predicted"/>
<evidence type="ECO:0000313" key="2">
    <source>
        <dbReference type="EMBL" id="CAD6332796.1"/>
    </source>
</evidence>
<dbReference type="EMBL" id="CAJGYO010000017">
    <property type="protein sequence ID" value="CAD6332796.1"/>
    <property type="molecule type" value="Genomic_DNA"/>
</dbReference>
<dbReference type="AlphaFoldDB" id="A0A811RVW8"/>
<sequence length="191" mass="21425">MLAKTLCLLPQLFLLLLLLFLILAVLLMELLLLRANGRSCMSTLKWVFPQTSFVFVEEFFLAPSSHEETTVDIEKMKDVAQEPATPATQALETIPGGVDPEAYKRCIEYCQAQGVNLDTFKFVGIGLDRLHIMPKKLELKLSKYIDDAFAVPDAEAQFAGKSSLELADASVTMIYKQLEKEIAADEKEHRK</sequence>
<dbReference type="Proteomes" id="UP000604825">
    <property type="component" value="Unassembled WGS sequence"/>
</dbReference>
<name>A0A811RVW8_9POAL</name>